<evidence type="ECO:0000313" key="1">
    <source>
        <dbReference type="EMBL" id="KAK3234609.1"/>
    </source>
</evidence>
<sequence>MSVSSDIEELPSYVKEWLADDWRNVCDTFGSGHVLCDIVSRRVLDRDYLAEQDVEYMCRIFGASSDVCFRALAKVSFGTIARYILGNVRSMLQQHLAGESAKQPCVEIEYANSEESGRKYFIERIDGFQTDIRLSLKDGSMLRIASKFGSEHPVIDHYRDVDAMKWLDSQSFEEFIEDRQHAELVDEIRIVTFVPMDDRGSQKYTIRNGLTQ</sequence>
<comment type="caution">
    <text evidence="1">The sequence shown here is derived from an EMBL/GenBank/DDBJ whole genome shotgun (WGS) entry which is preliminary data.</text>
</comment>
<reference evidence="1 2" key="1">
    <citation type="journal article" date="2015" name="Genome Biol. Evol.">
        <title>Comparative Genomics of a Bacterivorous Green Alga Reveals Evolutionary Causalities and Consequences of Phago-Mixotrophic Mode of Nutrition.</title>
        <authorList>
            <person name="Burns J.A."/>
            <person name="Paasch A."/>
            <person name="Narechania A."/>
            <person name="Kim E."/>
        </authorList>
    </citation>
    <scope>NUCLEOTIDE SEQUENCE [LARGE SCALE GENOMIC DNA]</scope>
    <source>
        <strain evidence="1 2">PLY_AMNH</strain>
    </source>
</reference>
<protein>
    <submittedName>
        <fullName evidence="1">Uncharacterized protein</fullName>
    </submittedName>
</protein>
<gene>
    <name evidence="1" type="ORF">CYMTET_55160</name>
</gene>
<evidence type="ECO:0000313" key="2">
    <source>
        <dbReference type="Proteomes" id="UP001190700"/>
    </source>
</evidence>
<dbReference type="Proteomes" id="UP001190700">
    <property type="component" value="Unassembled WGS sequence"/>
</dbReference>
<dbReference type="EMBL" id="LGRX02035483">
    <property type="protein sequence ID" value="KAK3234609.1"/>
    <property type="molecule type" value="Genomic_DNA"/>
</dbReference>
<proteinExistence type="predicted"/>
<organism evidence="1 2">
    <name type="scientific">Cymbomonas tetramitiformis</name>
    <dbReference type="NCBI Taxonomy" id="36881"/>
    <lineage>
        <taxon>Eukaryota</taxon>
        <taxon>Viridiplantae</taxon>
        <taxon>Chlorophyta</taxon>
        <taxon>Pyramimonadophyceae</taxon>
        <taxon>Pyramimonadales</taxon>
        <taxon>Pyramimonadaceae</taxon>
        <taxon>Cymbomonas</taxon>
    </lineage>
</organism>
<accession>A0AAE0ENN4</accession>
<keyword evidence="2" id="KW-1185">Reference proteome</keyword>
<name>A0AAE0ENN4_9CHLO</name>
<dbReference type="AlphaFoldDB" id="A0AAE0ENN4"/>